<evidence type="ECO:0000313" key="1">
    <source>
        <dbReference type="EMBL" id="RPD39899.1"/>
    </source>
</evidence>
<gene>
    <name evidence="1" type="ORF">EG028_17380</name>
</gene>
<accession>A0A3N4MK02</accession>
<keyword evidence="2" id="KW-1185">Reference proteome</keyword>
<sequence length="64" mass="7219">MDRADLILDHKSPVHVIRVAGNVFQLQLKTAIANALKTIFTGMINLYEAGIRTNKKRIFTILKP</sequence>
<organism evidence="1 2">
    <name type="scientific">Chitinophaga barathri</name>
    <dbReference type="NCBI Taxonomy" id="1647451"/>
    <lineage>
        <taxon>Bacteria</taxon>
        <taxon>Pseudomonadati</taxon>
        <taxon>Bacteroidota</taxon>
        <taxon>Chitinophagia</taxon>
        <taxon>Chitinophagales</taxon>
        <taxon>Chitinophagaceae</taxon>
        <taxon>Chitinophaga</taxon>
    </lineage>
</organism>
<dbReference type="Proteomes" id="UP000279089">
    <property type="component" value="Unassembled WGS sequence"/>
</dbReference>
<reference evidence="2" key="1">
    <citation type="submission" date="2018-11" db="EMBL/GenBank/DDBJ databases">
        <title>Chitinophaga lutea sp.nov., isolate from arsenic contaminated soil.</title>
        <authorList>
            <person name="Zong Y."/>
        </authorList>
    </citation>
    <scope>NUCLEOTIDE SEQUENCE [LARGE SCALE GENOMIC DNA]</scope>
    <source>
        <strain evidence="2">YLT18</strain>
    </source>
</reference>
<comment type="caution">
    <text evidence="1">The sequence shown here is derived from an EMBL/GenBank/DDBJ whole genome shotgun (WGS) entry which is preliminary data.</text>
</comment>
<proteinExistence type="predicted"/>
<dbReference type="AlphaFoldDB" id="A0A3N4MK02"/>
<protein>
    <submittedName>
        <fullName evidence="1">Uncharacterized protein</fullName>
    </submittedName>
</protein>
<name>A0A3N4MK02_9BACT</name>
<dbReference type="EMBL" id="RMBX01000009">
    <property type="protein sequence ID" value="RPD39899.1"/>
    <property type="molecule type" value="Genomic_DNA"/>
</dbReference>
<evidence type="ECO:0000313" key="2">
    <source>
        <dbReference type="Proteomes" id="UP000279089"/>
    </source>
</evidence>